<evidence type="ECO:0000256" key="4">
    <source>
        <dbReference type="SAM" id="MobiDB-lite"/>
    </source>
</evidence>
<evidence type="ECO:0000256" key="3">
    <source>
        <dbReference type="PROSITE-ProRule" id="PRU00175"/>
    </source>
</evidence>
<keyword evidence="1 3" id="KW-0479">Metal-binding</keyword>
<protein>
    <recommendedName>
        <fullName evidence="5">RING-type domain-containing protein</fullName>
    </recommendedName>
</protein>
<feature type="compositionally biased region" description="Acidic residues" evidence="4">
    <location>
        <begin position="16"/>
        <end position="30"/>
    </location>
</feature>
<dbReference type="PANTHER" id="PTHR14879">
    <property type="entry name" value="CASPASE REGULATOR, RING FINGER DOMAIN-CONTAINING"/>
    <property type="match status" value="1"/>
</dbReference>
<dbReference type="Gene3D" id="3.30.40.10">
    <property type="entry name" value="Zinc/RING finger domain, C3HC4 (zinc finger)"/>
    <property type="match status" value="1"/>
</dbReference>
<keyword evidence="1 3" id="KW-0863">Zinc-finger</keyword>
<dbReference type="Pfam" id="PF13920">
    <property type="entry name" value="zf-C3HC4_3"/>
    <property type="match status" value="1"/>
</dbReference>
<feature type="region of interest" description="Disordered" evidence="4">
    <location>
        <begin position="1"/>
        <end position="36"/>
    </location>
</feature>
<evidence type="ECO:0000256" key="2">
    <source>
        <dbReference type="ARBA" id="ARBA00022833"/>
    </source>
</evidence>
<dbReference type="InterPro" id="IPR001841">
    <property type="entry name" value="Znf_RING"/>
</dbReference>
<dbReference type="Proteomes" id="UP001153620">
    <property type="component" value="Chromosome 4"/>
</dbReference>
<proteinExistence type="predicted"/>
<evidence type="ECO:0000259" key="5">
    <source>
        <dbReference type="PROSITE" id="PS50089"/>
    </source>
</evidence>
<organism evidence="6 7">
    <name type="scientific">Chironomus riparius</name>
    <dbReference type="NCBI Taxonomy" id="315576"/>
    <lineage>
        <taxon>Eukaryota</taxon>
        <taxon>Metazoa</taxon>
        <taxon>Ecdysozoa</taxon>
        <taxon>Arthropoda</taxon>
        <taxon>Hexapoda</taxon>
        <taxon>Insecta</taxon>
        <taxon>Pterygota</taxon>
        <taxon>Neoptera</taxon>
        <taxon>Endopterygota</taxon>
        <taxon>Diptera</taxon>
        <taxon>Nematocera</taxon>
        <taxon>Chironomoidea</taxon>
        <taxon>Chironomidae</taxon>
        <taxon>Chironominae</taxon>
        <taxon>Chironomus</taxon>
    </lineage>
</organism>
<name>A0A9N9SAD9_9DIPT</name>
<accession>A0A9N9SAD9</accession>
<dbReference type="PANTHER" id="PTHR14879:SF5">
    <property type="entry name" value="RING-TYPE DOMAIN-CONTAINING PROTEIN"/>
    <property type="match status" value="1"/>
</dbReference>
<dbReference type="InterPro" id="IPR013083">
    <property type="entry name" value="Znf_RING/FYVE/PHD"/>
</dbReference>
<keyword evidence="2" id="KW-0862">Zinc</keyword>
<evidence type="ECO:0000313" key="7">
    <source>
        <dbReference type="Proteomes" id="UP001153620"/>
    </source>
</evidence>
<dbReference type="InterPro" id="IPR051728">
    <property type="entry name" value="RING-FYVE_E3_ubiquitin-ligase"/>
</dbReference>
<dbReference type="PROSITE" id="PS50089">
    <property type="entry name" value="ZF_RING_2"/>
    <property type="match status" value="1"/>
</dbReference>
<reference evidence="6" key="1">
    <citation type="submission" date="2022-01" db="EMBL/GenBank/DDBJ databases">
        <authorList>
            <person name="King R."/>
        </authorList>
    </citation>
    <scope>NUCLEOTIDE SEQUENCE</scope>
</reference>
<dbReference type="EMBL" id="OU895880">
    <property type="protein sequence ID" value="CAG9812379.1"/>
    <property type="molecule type" value="Genomic_DNA"/>
</dbReference>
<dbReference type="SUPFAM" id="SSF57850">
    <property type="entry name" value="RING/U-box"/>
    <property type="match status" value="1"/>
</dbReference>
<dbReference type="GO" id="GO:0008270">
    <property type="term" value="F:zinc ion binding"/>
    <property type="evidence" value="ECO:0007669"/>
    <property type="project" value="UniProtKB-KW"/>
</dbReference>
<dbReference type="OrthoDB" id="3045089at2759"/>
<gene>
    <name evidence="6" type="ORF">CHIRRI_LOCUS15184</name>
</gene>
<evidence type="ECO:0000313" key="6">
    <source>
        <dbReference type="EMBL" id="CAG9812379.1"/>
    </source>
</evidence>
<keyword evidence="7" id="KW-1185">Reference proteome</keyword>
<reference evidence="6" key="2">
    <citation type="submission" date="2022-10" db="EMBL/GenBank/DDBJ databases">
        <authorList>
            <consortium name="ENA_rothamsted_submissions"/>
            <consortium name="culmorum"/>
            <person name="King R."/>
        </authorList>
    </citation>
    <scope>NUCLEOTIDE SEQUENCE</scope>
</reference>
<evidence type="ECO:0000256" key="1">
    <source>
        <dbReference type="ARBA" id="ARBA00022771"/>
    </source>
</evidence>
<sequence>MTIPRTPINNLNGESSETEDPADETEEIQQEENNQNITKEFSNIIINSEDDTFHEFDQSQIIRSTAFSNNFETSQTNNTICPQPSKFSLKIIVEFESRHYYSADSQLLMSVRIVDIFGNLSEQSLDFLDSESMEELHESTRTVVNKSQYTLHQDEASNDANDHKEYLKTKAISNAPRSFKDERESFKPIDTVKLERRVYTCKKELAKRGFYHFDYDIMPCDLDDMKADDSIDELVCKICMMEKINIVLLPCKHVLGFNCCAKLSDCPYCHEKIQNKKKIVFHNT</sequence>
<feature type="domain" description="RING-type" evidence="5">
    <location>
        <begin position="236"/>
        <end position="270"/>
    </location>
</feature>
<dbReference type="AlphaFoldDB" id="A0A9N9SAD9"/>